<keyword evidence="3" id="KW-1185">Reference proteome</keyword>
<feature type="transmembrane region" description="Helical" evidence="1">
    <location>
        <begin position="75"/>
        <end position="103"/>
    </location>
</feature>
<feature type="transmembrane region" description="Helical" evidence="1">
    <location>
        <begin position="329"/>
        <end position="354"/>
    </location>
</feature>
<feature type="transmembrane region" description="Helical" evidence="1">
    <location>
        <begin position="184"/>
        <end position="202"/>
    </location>
</feature>
<feature type="transmembrane region" description="Helical" evidence="1">
    <location>
        <begin position="30"/>
        <end position="54"/>
    </location>
</feature>
<keyword evidence="1" id="KW-0472">Membrane</keyword>
<protein>
    <submittedName>
        <fullName evidence="2">Sulfate permease family protein</fullName>
    </submittedName>
</protein>
<reference evidence="3" key="1">
    <citation type="journal article" date="2016" name="Environ. Microbiol.">
        <title>The complete genome of a viable archaeum isolated from 123-million-year-old rock salt.</title>
        <authorList>
            <person name="Jaakkola S.T."/>
            <person name="Pfeiffer F."/>
            <person name="Ravantti J.J."/>
            <person name="Guo Q."/>
            <person name="Liu Y."/>
            <person name="Chen X."/>
            <person name="Ma H."/>
            <person name="Yang C."/>
            <person name="Oksanen H.M."/>
            <person name="Bamford D.H."/>
        </authorList>
    </citation>
    <scope>NUCLEOTIDE SEQUENCE</scope>
    <source>
        <strain evidence="3">JI20-1</strain>
    </source>
</reference>
<feature type="transmembrane region" description="Helical" evidence="1">
    <location>
        <begin position="214"/>
        <end position="233"/>
    </location>
</feature>
<dbReference type="KEGG" id="hhb:Hhub_2477"/>
<dbReference type="PANTHER" id="PTHR31970:SF9">
    <property type="entry name" value="MOLYBDATE TRANSPORTER 2"/>
    <property type="match status" value="1"/>
</dbReference>
<dbReference type="EMBL" id="LN831302">
    <property type="protein sequence ID" value="CQH57076.1"/>
    <property type="molecule type" value="Genomic_DNA"/>
</dbReference>
<dbReference type="GO" id="GO:0015098">
    <property type="term" value="F:molybdate ion transmembrane transporter activity"/>
    <property type="evidence" value="ECO:0007669"/>
    <property type="project" value="InterPro"/>
</dbReference>
<keyword evidence="1" id="KW-1133">Transmembrane helix</keyword>
<dbReference type="InterPro" id="IPR031563">
    <property type="entry name" value="MOT1/MOT2"/>
</dbReference>
<dbReference type="OrthoDB" id="117479at2157"/>
<dbReference type="Proteomes" id="UP000066737">
    <property type="component" value="Chromosome I"/>
</dbReference>
<gene>
    <name evidence="2" type="ORF">HHUB_2477</name>
</gene>
<evidence type="ECO:0000313" key="3">
    <source>
        <dbReference type="Proteomes" id="UP000066737"/>
    </source>
</evidence>
<dbReference type="AlphaFoldDB" id="A0A0U5HUB7"/>
<evidence type="ECO:0000313" key="2">
    <source>
        <dbReference type="EMBL" id="CQH57076.1"/>
    </source>
</evidence>
<dbReference type="RefSeq" id="WP_059056919.1">
    <property type="nucleotide sequence ID" value="NZ_CEML01000001.1"/>
</dbReference>
<feature type="transmembrane region" description="Helical" evidence="1">
    <location>
        <begin position="145"/>
        <end position="178"/>
    </location>
</feature>
<evidence type="ECO:0000256" key="1">
    <source>
        <dbReference type="SAM" id="Phobius"/>
    </source>
</evidence>
<feature type="transmembrane region" description="Helical" evidence="1">
    <location>
        <begin position="286"/>
        <end position="317"/>
    </location>
</feature>
<feature type="transmembrane region" description="Helical" evidence="1">
    <location>
        <begin position="253"/>
        <end position="274"/>
    </location>
</feature>
<dbReference type="STRING" id="1407499.HHUB_2477"/>
<organism evidence="2 3">
    <name type="scientific">Halobacterium hubeiense</name>
    <dbReference type="NCBI Taxonomy" id="1407499"/>
    <lineage>
        <taxon>Archaea</taxon>
        <taxon>Methanobacteriati</taxon>
        <taxon>Methanobacteriota</taxon>
        <taxon>Stenosarchaea group</taxon>
        <taxon>Halobacteria</taxon>
        <taxon>Halobacteriales</taxon>
        <taxon>Halobacteriaceae</taxon>
        <taxon>Halobacterium</taxon>
    </lineage>
</organism>
<sequence length="362" mass="35114">MAFSERFAARTAAVELPGDLTGAVGDSVTVVPVVVALAALSEVSLAPVLVWFGVFQVAWGARYGVPVSVEPMKALAALAIAGSLSAGGLAAAGLLAGGTLLVAGATGLLGRVSRFVGQPVVRGVQLAVALVLFETAFDLAATDLALAGAAVAVAAVVAVVSVRASALAVVGVGAALALVENGGVSPAVPAFALALPSPAVLLDVGTVQAAVGQLAMSVGNAAVATALLLGEYFDSDATADDLATSMGVMNLLAVPLGAIPMCHGSGGVAGKYAFGARTAAANVVLGALYVLAAVFAVGVVSAFPVAMLGVVLAAVAAQLAHTSLDTDQYALTLGVGVVGLLAGVGVAFVGGLLADHAYRRLA</sequence>
<proteinExistence type="predicted"/>
<dbReference type="Pfam" id="PF16983">
    <property type="entry name" value="MFS_MOT1"/>
    <property type="match status" value="2"/>
</dbReference>
<name>A0A0U5HUB7_9EURY</name>
<accession>A0A0U5HUB7</accession>
<dbReference type="GeneID" id="26659114"/>
<dbReference type="PANTHER" id="PTHR31970">
    <property type="match status" value="1"/>
</dbReference>
<keyword evidence="1" id="KW-0812">Transmembrane</keyword>